<name>A0A0C9UMT2_SPHS4</name>
<dbReference type="OrthoDB" id="3057432at2759"/>
<reference evidence="1 2" key="1">
    <citation type="submission" date="2014-06" db="EMBL/GenBank/DDBJ databases">
        <title>Evolutionary Origins and Diversification of the Mycorrhizal Mutualists.</title>
        <authorList>
            <consortium name="DOE Joint Genome Institute"/>
            <consortium name="Mycorrhizal Genomics Consortium"/>
            <person name="Kohler A."/>
            <person name="Kuo A."/>
            <person name="Nagy L.G."/>
            <person name="Floudas D."/>
            <person name="Copeland A."/>
            <person name="Barry K.W."/>
            <person name="Cichocki N."/>
            <person name="Veneault-Fourrey C."/>
            <person name="LaButti K."/>
            <person name="Lindquist E.A."/>
            <person name="Lipzen A."/>
            <person name="Lundell T."/>
            <person name="Morin E."/>
            <person name="Murat C."/>
            <person name="Riley R."/>
            <person name="Ohm R."/>
            <person name="Sun H."/>
            <person name="Tunlid A."/>
            <person name="Henrissat B."/>
            <person name="Grigoriev I.V."/>
            <person name="Hibbett D.S."/>
            <person name="Martin F."/>
        </authorList>
    </citation>
    <scope>NUCLEOTIDE SEQUENCE [LARGE SCALE GENOMIC DNA]</scope>
    <source>
        <strain evidence="1 2">SS14</strain>
    </source>
</reference>
<gene>
    <name evidence="1" type="ORF">M422DRAFT_272294</name>
</gene>
<sequence length="284" mass="32988">MSKVKQKIIRIDLNFDDYNTGPTIQETMGVPNYIKNFPIFNRTQLDPLSIWSLWTDYGYCIDNNFAQTFISQSPEHLKSIICQSITNLENILPESLKRWDLTHRNNTREAISDICFLGMQELLELAGDIKSGNGFDIFIRGIRYDPEDCEKEEIVHLDITRDAVPTENVSVYISVDIDSLIWKTHHLHLKASINIHMAPYMQAKPPINTHNRTYVNLLKPQTDIQRANNEYTTYDRFKVSSIPHIQFGHLQGGINVWITFPRMTHKQQDSPYFATQIPLLIQDH</sequence>
<keyword evidence="2" id="KW-1185">Reference proteome</keyword>
<organism evidence="1 2">
    <name type="scientific">Sphaerobolus stellatus (strain SS14)</name>
    <dbReference type="NCBI Taxonomy" id="990650"/>
    <lineage>
        <taxon>Eukaryota</taxon>
        <taxon>Fungi</taxon>
        <taxon>Dikarya</taxon>
        <taxon>Basidiomycota</taxon>
        <taxon>Agaricomycotina</taxon>
        <taxon>Agaricomycetes</taxon>
        <taxon>Phallomycetidae</taxon>
        <taxon>Geastrales</taxon>
        <taxon>Sphaerobolaceae</taxon>
        <taxon>Sphaerobolus</taxon>
    </lineage>
</organism>
<proteinExistence type="predicted"/>
<dbReference type="EMBL" id="KN837363">
    <property type="protein sequence ID" value="KIJ26600.1"/>
    <property type="molecule type" value="Genomic_DNA"/>
</dbReference>
<dbReference type="HOGENOM" id="CLU_980619_0_0_1"/>
<protein>
    <submittedName>
        <fullName evidence="1">Uncharacterized protein</fullName>
    </submittedName>
</protein>
<evidence type="ECO:0000313" key="2">
    <source>
        <dbReference type="Proteomes" id="UP000054279"/>
    </source>
</evidence>
<dbReference type="AlphaFoldDB" id="A0A0C9UMT2"/>
<accession>A0A0C9UMT2</accession>
<dbReference type="Proteomes" id="UP000054279">
    <property type="component" value="Unassembled WGS sequence"/>
</dbReference>
<evidence type="ECO:0000313" key="1">
    <source>
        <dbReference type="EMBL" id="KIJ26600.1"/>
    </source>
</evidence>